<dbReference type="Proteomes" id="UP001652641">
    <property type="component" value="Chromosome 9"/>
</dbReference>
<accession>A0ABM4XAM1</accession>
<name>A0ABM4XAM1_VULVU</name>
<evidence type="ECO:0000256" key="1">
    <source>
        <dbReference type="SAM" id="MobiDB-lite"/>
    </source>
</evidence>
<gene>
    <name evidence="3" type="primary">LOC140593807</name>
</gene>
<dbReference type="GeneID" id="140593807"/>
<dbReference type="RefSeq" id="XP_072575092.1">
    <property type="nucleotide sequence ID" value="XM_072718991.1"/>
</dbReference>
<proteinExistence type="predicted"/>
<feature type="region of interest" description="Disordered" evidence="1">
    <location>
        <begin position="1"/>
        <end position="26"/>
    </location>
</feature>
<feature type="compositionally biased region" description="Low complexity" evidence="1">
    <location>
        <begin position="296"/>
        <end position="310"/>
    </location>
</feature>
<feature type="region of interest" description="Disordered" evidence="1">
    <location>
        <begin position="69"/>
        <end position="197"/>
    </location>
</feature>
<keyword evidence="2" id="KW-1185">Reference proteome</keyword>
<evidence type="ECO:0000313" key="3">
    <source>
        <dbReference type="RefSeq" id="XP_072575092.1"/>
    </source>
</evidence>
<feature type="region of interest" description="Disordered" evidence="1">
    <location>
        <begin position="247"/>
        <end position="316"/>
    </location>
</feature>
<organism evidence="2 3">
    <name type="scientific">Vulpes vulpes</name>
    <name type="common">Red fox</name>
    <dbReference type="NCBI Taxonomy" id="9627"/>
    <lineage>
        <taxon>Eukaryota</taxon>
        <taxon>Metazoa</taxon>
        <taxon>Chordata</taxon>
        <taxon>Craniata</taxon>
        <taxon>Vertebrata</taxon>
        <taxon>Euteleostomi</taxon>
        <taxon>Mammalia</taxon>
        <taxon>Eutheria</taxon>
        <taxon>Laurasiatheria</taxon>
        <taxon>Carnivora</taxon>
        <taxon>Caniformia</taxon>
        <taxon>Canidae</taxon>
        <taxon>Vulpes</taxon>
    </lineage>
</organism>
<reference evidence="3" key="1">
    <citation type="submission" date="2025-08" db="UniProtKB">
        <authorList>
            <consortium name="RefSeq"/>
        </authorList>
    </citation>
    <scope>IDENTIFICATION</scope>
    <source>
        <tissue evidence="3">Cell line</tissue>
    </source>
</reference>
<sequence>MAPCQAHLSRSFQAHTRGRRLSAQPVSTATSLMLCTDRPSHPRALTCCRQSARAGLRVQLQAPTPPACLPARTRHPEPPALQANDGVTEEPRALGPKAEGHRRRLLRGWARGREGLLAGGEQRPGPAGAERSGSRSRSRSSVEVTQTPLGRDTEQTLQRTACGRTATWARSQLRPHKYGGCQDGRGRAGGSTDSLGPSHCPRSLVATSTVTASLGPASQPVAPGHLVTCHCPNSGCRLLPLPSPLNAPLSLPSRKPSQVPRGHSTCSVPGPPPPARAFPKSQPATLPGSRRATPRAAGSPHLPSLAPLPSTQARPGSINKYVRRNCTETLCPWWHPRLTTAAPAWQPQTSVT</sequence>
<evidence type="ECO:0000313" key="2">
    <source>
        <dbReference type="Proteomes" id="UP001652641"/>
    </source>
</evidence>
<protein>
    <submittedName>
        <fullName evidence="3">Uncharacterized protein</fullName>
    </submittedName>
</protein>